<dbReference type="InterPro" id="IPR025943">
    <property type="entry name" value="Sigma_54_int_dom_ATP-bd_2"/>
</dbReference>
<keyword evidence="3" id="KW-0805">Transcription regulation</keyword>
<evidence type="ECO:0000313" key="8">
    <source>
        <dbReference type="EMBL" id="GAA4961393.1"/>
    </source>
</evidence>
<dbReference type="SUPFAM" id="SSF111126">
    <property type="entry name" value="Ligand-binding domain in the NO signalling and Golgi transport"/>
    <property type="match status" value="1"/>
</dbReference>
<accession>A0AAV3U9U3</accession>
<reference evidence="9" key="1">
    <citation type="journal article" date="2019" name="Int. J. Syst. Evol. Microbiol.">
        <title>The Global Catalogue of Microorganisms (GCM) 10K type strain sequencing project: providing services to taxonomists for standard genome sequencing and annotation.</title>
        <authorList>
            <consortium name="The Broad Institute Genomics Platform"/>
            <consortium name="The Broad Institute Genome Sequencing Center for Infectious Disease"/>
            <person name="Wu L."/>
            <person name="Ma J."/>
        </authorList>
    </citation>
    <scope>NUCLEOTIDE SEQUENCE [LARGE SCALE GENOMIC DNA]</scope>
    <source>
        <strain evidence="9">JCM 19134</strain>
    </source>
</reference>
<evidence type="ECO:0000256" key="6">
    <source>
        <dbReference type="ARBA" id="ARBA00023163"/>
    </source>
</evidence>
<comment type="caution">
    <text evidence="8">The sequence shown here is derived from an EMBL/GenBank/DDBJ whole genome shotgun (WGS) entry which is preliminary data.</text>
</comment>
<dbReference type="SUPFAM" id="SSF46689">
    <property type="entry name" value="Homeodomain-like"/>
    <property type="match status" value="1"/>
</dbReference>
<dbReference type="InterPro" id="IPR004096">
    <property type="entry name" value="V4R"/>
</dbReference>
<evidence type="ECO:0000256" key="2">
    <source>
        <dbReference type="ARBA" id="ARBA00022840"/>
    </source>
</evidence>
<proteinExistence type="predicted"/>
<dbReference type="PROSITE" id="PS00688">
    <property type="entry name" value="SIGMA54_INTERACT_3"/>
    <property type="match status" value="1"/>
</dbReference>
<feature type="domain" description="Sigma-54 factor interaction" evidence="7">
    <location>
        <begin position="232"/>
        <end position="461"/>
    </location>
</feature>
<protein>
    <submittedName>
        <fullName evidence="8">Sigma-54-dependent Fis family transcriptional regulator</fullName>
    </submittedName>
</protein>
<dbReference type="Gene3D" id="3.30.1380.20">
    <property type="entry name" value="Trafficking protein particle complex subunit 3"/>
    <property type="match status" value="1"/>
</dbReference>
<evidence type="ECO:0000256" key="5">
    <source>
        <dbReference type="ARBA" id="ARBA00023159"/>
    </source>
</evidence>
<dbReference type="InterPro" id="IPR024096">
    <property type="entry name" value="NO_sig/Golgi_transp_ligand-bd"/>
</dbReference>
<name>A0AAV3U9U3_9ALTE</name>
<evidence type="ECO:0000259" key="7">
    <source>
        <dbReference type="PROSITE" id="PS50045"/>
    </source>
</evidence>
<dbReference type="InterPro" id="IPR010523">
    <property type="entry name" value="XylR_N"/>
</dbReference>
<dbReference type="GO" id="GO:0005524">
    <property type="term" value="F:ATP binding"/>
    <property type="evidence" value="ECO:0007669"/>
    <property type="project" value="UniProtKB-KW"/>
</dbReference>
<dbReference type="SUPFAM" id="SSF52540">
    <property type="entry name" value="P-loop containing nucleoside triphosphate hydrolases"/>
    <property type="match status" value="1"/>
</dbReference>
<dbReference type="GO" id="GO:0043565">
    <property type="term" value="F:sequence-specific DNA binding"/>
    <property type="evidence" value="ECO:0007669"/>
    <property type="project" value="InterPro"/>
</dbReference>
<evidence type="ECO:0000256" key="1">
    <source>
        <dbReference type="ARBA" id="ARBA00022741"/>
    </source>
</evidence>
<dbReference type="InterPro" id="IPR002078">
    <property type="entry name" value="Sigma_54_int"/>
</dbReference>
<keyword evidence="6" id="KW-0804">Transcription</keyword>
<dbReference type="EMBL" id="BAABLX010000080">
    <property type="protein sequence ID" value="GAA4961393.1"/>
    <property type="molecule type" value="Genomic_DNA"/>
</dbReference>
<dbReference type="Pfam" id="PF06505">
    <property type="entry name" value="XylR_N"/>
    <property type="match status" value="1"/>
</dbReference>
<dbReference type="Pfam" id="PF25601">
    <property type="entry name" value="AAA_lid_14"/>
    <property type="match status" value="1"/>
</dbReference>
<dbReference type="Gene3D" id="1.10.10.60">
    <property type="entry name" value="Homeodomain-like"/>
    <property type="match status" value="1"/>
</dbReference>
<dbReference type="InterPro" id="IPR027417">
    <property type="entry name" value="P-loop_NTPase"/>
</dbReference>
<dbReference type="PROSITE" id="PS50045">
    <property type="entry name" value="SIGMA54_INTERACT_4"/>
    <property type="match status" value="1"/>
</dbReference>
<dbReference type="InterPro" id="IPR058031">
    <property type="entry name" value="AAA_lid_NorR"/>
</dbReference>
<dbReference type="PANTHER" id="PTHR32071:SF113">
    <property type="entry name" value="ALGINATE BIOSYNTHESIS TRANSCRIPTIONAL REGULATORY PROTEIN ALGB"/>
    <property type="match status" value="1"/>
</dbReference>
<dbReference type="PANTHER" id="PTHR32071">
    <property type="entry name" value="TRANSCRIPTIONAL REGULATORY PROTEIN"/>
    <property type="match status" value="1"/>
</dbReference>
<dbReference type="SMART" id="SM00989">
    <property type="entry name" value="V4R"/>
    <property type="match status" value="1"/>
</dbReference>
<gene>
    <name evidence="8" type="ORF">GCM10025791_48620</name>
</gene>
<dbReference type="SMART" id="SM00382">
    <property type="entry name" value="AAA"/>
    <property type="match status" value="1"/>
</dbReference>
<dbReference type="Pfam" id="PF02830">
    <property type="entry name" value="V4R"/>
    <property type="match status" value="1"/>
</dbReference>
<dbReference type="PROSITE" id="PS00676">
    <property type="entry name" value="SIGMA54_INTERACT_2"/>
    <property type="match status" value="1"/>
</dbReference>
<evidence type="ECO:0000313" key="9">
    <source>
        <dbReference type="Proteomes" id="UP001409585"/>
    </source>
</evidence>
<keyword evidence="4" id="KW-0238">DNA-binding</keyword>
<dbReference type="InterPro" id="IPR002197">
    <property type="entry name" value="HTH_Fis"/>
</dbReference>
<evidence type="ECO:0000256" key="4">
    <source>
        <dbReference type="ARBA" id="ARBA00023125"/>
    </source>
</evidence>
<evidence type="ECO:0000256" key="3">
    <source>
        <dbReference type="ARBA" id="ARBA00023015"/>
    </source>
</evidence>
<keyword evidence="9" id="KW-1185">Reference proteome</keyword>
<keyword evidence="5" id="KW-0010">Activator</keyword>
<keyword evidence="2" id="KW-0067">ATP-binding</keyword>
<dbReference type="GO" id="GO:0006355">
    <property type="term" value="P:regulation of DNA-templated transcription"/>
    <property type="evidence" value="ECO:0007669"/>
    <property type="project" value="InterPro"/>
</dbReference>
<dbReference type="PROSITE" id="PS00675">
    <property type="entry name" value="SIGMA54_INTERACT_1"/>
    <property type="match status" value="1"/>
</dbReference>
<dbReference type="InterPro" id="IPR003593">
    <property type="entry name" value="AAA+_ATPase"/>
</dbReference>
<dbReference type="Gene3D" id="3.40.50.300">
    <property type="entry name" value="P-loop containing nucleotide triphosphate hydrolases"/>
    <property type="match status" value="1"/>
</dbReference>
<keyword evidence="1" id="KW-0547">Nucleotide-binding</keyword>
<dbReference type="FunFam" id="1.10.8.60:FF:000014">
    <property type="entry name" value="DNA-binding transcriptional regulator NtrC"/>
    <property type="match status" value="1"/>
</dbReference>
<dbReference type="FunFam" id="3.40.50.300:FF:000006">
    <property type="entry name" value="DNA-binding transcriptional regulator NtrC"/>
    <property type="match status" value="1"/>
</dbReference>
<dbReference type="InterPro" id="IPR025662">
    <property type="entry name" value="Sigma_54_int_dom_ATP-bd_1"/>
</dbReference>
<dbReference type="Pfam" id="PF02954">
    <property type="entry name" value="HTH_8"/>
    <property type="match status" value="1"/>
</dbReference>
<dbReference type="Pfam" id="PF00158">
    <property type="entry name" value="Sigma54_activat"/>
    <property type="match status" value="1"/>
</dbReference>
<dbReference type="InterPro" id="IPR025944">
    <property type="entry name" value="Sigma_54_int_dom_CS"/>
</dbReference>
<dbReference type="Gene3D" id="1.10.8.60">
    <property type="match status" value="1"/>
</dbReference>
<sequence length="566" mass="63406">MENESQIQKVLEKLATEQLIFAPDTGHIRLFDQRMLLIPGKALAEFRSEMIKRFGEHEVQQLLTRAGYQRGIDYYHKLRSLVGDDPDLLIGSAMRLAELEGYVYHQPIAGMQVNFDQGIFQGDYQWHSSWEAEAHNNHFGVSSEPICWMMTGYASGFSTAMFGRPVLWREIECCAMGHKACRVVGKPLEEWDDEENLAQFLQSEAFVDLPKQKVSKPKDTASLKDKPPLTELVGASVRFNHVVHLLKKVAPVDTSVLLLGESGVGKERFSKALHDISKRHDGPCISVNCAAIPTDLVEAELFGVEKGAFTGATNTRAGRFERAHKGTLFLDEIGSLPLAAQGKLLRAIQEGEIERVGGADVISVDVRIVAATNNNLRRAVEDGEFRADLFYRLNVYPIEIPALRDRREDIPLLFHVFLDRYCQKADKKIAGITRRALDALWHYHWPGNVRELENLVERAVILADEGKTIDTHHLFNAGEMVETNAFTLDSNGHLQTSPVSEQTALPDQTIEHLLDQNLSLEALEESIIVKALARTNGNISAAARLLKMGRGQLQYRLSKLETTLKP</sequence>
<dbReference type="RefSeq" id="WP_345428089.1">
    <property type="nucleotide sequence ID" value="NZ_AP031496.1"/>
</dbReference>
<dbReference type="PRINTS" id="PR01590">
    <property type="entry name" value="HTHFIS"/>
</dbReference>
<dbReference type="Proteomes" id="UP001409585">
    <property type="component" value="Unassembled WGS sequence"/>
</dbReference>
<dbReference type="AlphaFoldDB" id="A0AAV3U9U3"/>
<organism evidence="8 9">
    <name type="scientific">Halioxenophilus aromaticivorans</name>
    <dbReference type="NCBI Taxonomy" id="1306992"/>
    <lineage>
        <taxon>Bacteria</taxon>
        <taxon>Pseudomonadati</taxon>
        <taxon>Pseudomonadota</taxon>
        <taxon>Gammaproteobacteria</taxon>
        <taxon>Alteromonadales</taxon>
        <taxon>Alteromonadaceae</taxon>
        <taxon>Halioxenophilus</taxon>
    </lineage>
</organism>
<dbReference type="InterPro" id="IPR009057">
    <property type="entry name" value="Homeodomain-like_sf"/>
</dbReference>
<dbReference type="CDD" id="cd00009">
    <property type="entry name" value="AAA"/>
    <property type="match status" value="1"/>
</dbReference>